<dbReference type="AlphaFoldDB" id="A0A8D5FUY4"/>
<dbReference type="PANTHER" id="PTHR47637:SF1">
    <property type="entry name" value="CHAPERONE SURA"/>
    <property type="match status" value="1"/>
</dbReference>
<accession>A0A8D5FUY4</accession>
<evidence type="ECO:0000259" key="2">
    <source>
        <dbReference type="PROSITE" id="PS50198"/>
    </source>
</evidence>
<feature type="domain" description="PpiC" evidence="2">
    <location>
        <begin position="183"/>
        <end position="288"/>
    </location>
</feature>
<organism evidence="3 4">
    <name type="scientific">Desulfomarina profundi</name>
    <dbReference type="NCBI Taxonomy" id="2772557"/>
    <lineage>
        <taxon>Bacteria</taxon>
        <taxon>Pseudomonadati</taxon>
        <taxon>Thermodesulfobacteriota</taxon>
        <taxon>Desulfobulbia</taxon>
        <taxon>Desulfobulbales</taxon>
        <taxon>Desulfobulbaceae</taxon>
        <taxon>Desulfomarina</taxon>
    </lineage>
</organism>
<dbReference type="Proteomes" id="UP000826725">
    <property type="component" value="Chromosome"/>
</dbReference>
<evidence type="ECO:0000313" key="3">
    <source>
        <dbReference type="EMBL" id="BCL61826.1"/>
    </source>
</evidence>
<evidence type="ECO:0000313" key="4">
    <source>
        <dbReference type="Proteomes" id="UP000826725"/>
    </source>
</evidence>
<reference evidence="3" key="1">
    <citation type="submission" date="2020-09" db="EMBL/GenBank/DDBJ databases">
        <title>Desulfogranum mesoprofundum gen. nov., sp. nov., a novel mesophilic, sulfate-reducing chemolithoautotroph isolated from a deep-sea hydrothermal vent chimney in the Suiyo Seamount.</title>
        <authorList>
            <person name="Hashimoto Y."/>
            <person name="Nakagawa S."/>
        </authorList>
    </citation>
    <scope>NUCLEOTIDE SEQUENCE</scope>
    <source>
        <strain evidence="3">KT2</strain>
    </source>
</reference>
<evidence type="ECO:0000256" key="1">
    <source>
        <dbReference type="PROSITE-ProRule" id="PRU00278"/>
    </source>
</evidence>
<dbReference type="PROSITE" id="PS50198">
    <property type="entry name" value="PPIC_PPIASE_2"/>
    <property type="match status" value="1"/>
</dbReference>
<dbReference type="PANTHER" id="PTHR47637">
    <property type="entry name" value="CHAPERONE SURA"/>
    <property type="match status" value="1"/>
</dbReference>
<protein>
    <submittedName>
        <fullName evidence="3">Chaperone SurA</fullName>
    </submittedName>
</protein>
<dbReference type="InterPro" id="IPR050280">
    <property type="entry name" value="OMP_Chaperone_SurA"/>
</dbReference>
<sequence length="336" mass="38347">MHNSQTIPLFKVFFFIFFFSVLCLKPVSSRTEVIDKVVAVVNDDIITLSEVEQEAEGLYRAIAQKNSGDSLLLALDKAREKTLDALIDKKLIIQKAKQFHVSVSQEEIDKAYEKVRARAGLDKTTFKKKLKESGMTEKMYRSNLETRLLQKKLISYDVRSKVVITEAMIVDYFDEHYTKKVKKGSFYLLQIGFTWDETGDPQKETENKEHALRTAERVHKLALSGQKFRKLAKKFSSLPSASDGGDIGIFTLDEMAPAMRKAVADLEPGAISDIVKIGSSFQFFKLLSGNKDAIIVTASYEDVKEEIKQKLYEKKLKEAYSDWVKKLKEKAYIRKL</sequence>
<dbReference type="EMBL" id="AP024086">
    <property type="protein sequence ID" value="BCL61826.1"/>
    <property type="molecule type" value="Genomic_DNA"/>
</dbReference>
<name>A0A8D5FUY4_9BACT</name>
<gene>
    <name evidence="3" type="ORF">DGMP_25190</name>
</gene>
<proteinExistence type="predicted"/>
<dbReference type="RefSeq" id="WP_228854243.1">
    <property type="nucleotide sequence ID" value="NZ_AP024086.1"/>
</dbReference>
<keyword evidence="1" id="KW-0697">Rotamase</keyword>
<dbReference type="Pfam" id="PF00639">
    <property type="entry name" value="Rotamase"/>
    <property type="match status" value="1"/>
</dbReference>
<keyword evidence="1" id="KW-0413">Isomerase</keyword>
<dbReference type="InterPro" id="IPR000297">
    <property type="entry name" value="PPIase_PpiC"/>
</dbReference>
<dbReference type="GO" id="GO:0003755">
    <property type="term" value="F:peptidyl-prolyl cis-trans isomerase activity"/>
    <property type="evidence" value="ECO:0007669"/>
    <property type="project" value="UniProtKB-KW"/>
</dbReference>
<dbReference type="Pfam" id="PF13624">
    <property type="entry name" value="SurA_N_3"/>
    <property type="match status" value="1"/>
</dbReference>
<keyword evidence="4" id="KW-1185">Reference proteome</keyword>
<dbReference type="KEGG" id="dbk:DGMP_25190"/>